<proteinExistence type="predicted"/>
<dbReference type="Proteomes" id="UP000076880">
    <property type="component" value="Unassembled WGS sequence"/>
</dbReference>
<evidence type="ECO:0008006" key="3">
    <source>
        <dbReference type="Google" id="ProtNLM"/>
    </source>
</evidence>
<keyword evidence="2" id="KW-1185">Reference proteome</keyword>
<evidence type="ECO:0000313" key="1">
    <source>
        <dbReference type="EMBL" id="KZR31459.1"/>
    </source>
</evidence>
<dbReference type="NCBIfam" id="TIGR03034">
    <property type="entry name" value="YPO3983 family protein"/>
    <property type="match status" value="1"/>
</dbReference>
<gene>
    <name evidence="1" type="ORF">A3466_02810</name>
</gene>
<comment type="caution">
    <text evidence="1">The sequence shown here is derived from an EMBL/GenBank/DDBJ whole genome shotgun (WGS) entry which is preliminary data.</text>
</comment>
<dbReference type="Pfam" id="PF11692">
    <property type="entry name" value="DUF3289"/>
    <property type="match status" value="1"/>
</dbReference>
<organism evidence="1 2">
    <name type="scientific">Enterobacter genomosp. S</name>
    <dbReference type="NCBI Taxonomy" id="2364151"/>
    <lineage>
        <taxon>Bacteria</taxon>
        <taxon>Pseudomonadati</taxon>
        <taxon>Pseudomonadota</taxon>
        <taxon>Gammaproteobacteria</taxon>
        <taxon>Enterobacterales</taxon>
        <taxon>Enterobacteriaceae</taxon>
        <taxon>Enterobacter</taxon>
        <taxon>Enterobacter cloacae complex</taxon>
        <taxon>Enterobacter cloacae complex clade S</taxon>
    </lineage>
</organism>
<accession>A0ABR5YL33</accession>
<name>A0ABR5YL33_9ENTR</name>
<dbReference type="InterPro" id="IPR017483">
    <property type="entry name" value="CHP03034"/>
</dbReference>
<protein>
    <recommendedName>
        <fullName evidence="3">DUF3289 family protein</fullName>
    </recommendedName>
</protein>
<sequence>MNIDALLSMSLPCEIFATFHRFENYYTDDMQCGDLNDWDFQQLGLEDISARVDPFRCLKFDMMASFNTHAFGFGLQQKQGRPISRQHCADIMFDEMKELSTQFASGLYAPLIGELIDHFHYGNGQPWTGVRLNHAYEEIIKGVGTNDVLRKIWEAIDNHLYLKRQASLDYRFFTDLKGKINHLRLPKFNRFIDTFNGLGISIHDVYAQQITLVRFQRYAMSWEGLLSFKGQDHFGLGREDIANELYKNLRFFRIWFFLQRHRDYAFKPFMTNFSAHIPVKGGV</sequence>
<reference evidence="2" key="1">
    <citation type="submission" date="2016-03" db="EMBL/GenBank/DDBJ databases">
        <title>WGS of SAMN04393274.</title>
        <authorList>
            <person name="Adams M."/>
            <person name="Sutton G."/>
            <person name="Nelson K."/>
            <person name="Thaden J."/>
            <person name="Fowler V."/>
            <person name="Mccorrison J."/>
            <person name="Sanka R."/>
            <person name="Brinkac L."/>
            <person name="Nierman W."/>
        </authorList>
    </citation>
    <scope>NUCLEOTIDE SEQUENCE [LARGE SCALE GENOMIC DNA]</scope>
    <source>
        <strain evidence="2">GN06232</strain>
    </source>
</reference>
<evidence type="ECO:0000313" key="2">
    <source>
        <dbReference type="Proteomes" id="UP000076880"/>
    </source>
</evidence>
<dbReference type="EMBL" id="LVVA01000019">
    <property type="protein sequence ID" value="KZR31459.1"/>
    <property type="molecule type" value="Genomic_DNA"/>
</dbReference>
<dbReference type="RefSeq" id="WP_063451018.1">
    <property type="nucleotide sequence ID" value="NZ_LVVA01000019.1"/>
</dbReference>